<keyword evidence="2" id="KW-1185">Reference proteome</keyword>
<sequence length="242" mass="26230">MEKKYLSAFVLFLSIFSFGQIGLRMANGSLFSNAQSSSAFIDASSNPEYNDSDNLGKGLLFPRVKLTSFSQFGGSAPFSPQNYPSLYDGFLVYNVSEGGTIPPGGGKLKGTLTKGFYYYDNSGSFGSVLNGGTWKKLGSSAITSLEESVTNVTVDDKPVYSFKGSFAADGVSTSVTLNDLNTTIINNISAVYRITIYNKDKSLFTNTVYSFRPETRTIITGAPNMSMVYPGGTYTYILEYVK</sequence>
<reference evidence="1 2" key="1">
    <citation type="journal article" date="2007" name="Int. J. Syst. Evol. Microbiol.">
        <title>Chryseobacterium flavum sp. nov., isolated from polluted soil.</title>
        <authorList>
            <person name="Zhou Y."/>
            <person name="Dong J."/>
            <person name="Wang X."/>
            <person name="Huang X."/>
            <person name="Zhang K.Y."/>
            <person name="Zhang Y.Q."/>
            <person name="Guo Y.F."/>
            <person name="Lai R."/>
            <person name="Li W.J."/>
        </authorList>
    </citation>
    <scope>NUCLEOTIDE SEQUENCE [LARGE SCALE GENOMIC DNA]</scope>
    <source>
        <strain evidence="1 2">KCTC 12877</strain>
    </source>
</reference>
<evidence type="ECO:0000313" key="2">
    <source>
        <dbReference type="Proteomes" id="UP000256769"/>
    </source>
</evidence>
<comment type="caution">
    <text evidence="1">The sequence shown here is derived from an EMBL/GenBank/DDBJ whole genome shotgun (WGS) entry which is preliminary data.</text>
</comment>
<organism evidence="1 2">
    <name type="scientific">Chryseobacterium flavum</name>
    <dbReference type="NCBI Taxonomy" id="415851"/>
    <lineage>
        <taxon>Bacteria</taxon>
        <taxon>Pseudomonadati</taxon>
        <taxon>Bacteroidota</taxon>
        <taxon>Flavobacteriia</taxon>
        <taxon>Flavobacteriales</taxon>
        <taxon>Weeksellaceae</taxon>
        <taxon>Chryseobacterium group</taxon>
        <taxon>Chryseobacterium</taxon>
    </lineage>
</organism>
<accession>A0A3D9CQC8</accession>
<gene>
    <name evidence="1" type="ORF">DRF59_06555</name>
</gene>
<evidence type="ECO:0000313" key="1">
    <source>
        <dbReference type="EMBL" id="REC67970.1"/>
    </source>
</evidence>
<proteinExistence type="predicted"/>
<name>A0A3D9CQC8_9FLAO</name>
<dbReference type="RefSeq" id="WP_115957971.1">
    <property type="nucleotide sequence ID" value="NZ_CBCRVL010000017.1"/>
</dbReference>
<dbReference type="OrthoDB" id="1275288at2"/>
<protein>
    <submittedName>
        <fullName evidence="1">Uncharacterized protein</fullName>
    </submittedName>
</protein>
<dbReference type="AlphaFoldDB" id="A0A3D9CQC8"/>
<dbReference type="Proteomes" id="UP000256769">
    <property type="component" value="Unassembled WGS sequence"/>
</dbReference>
<dbReference type="EMBL" id="QNUE01000004">
    <property type="protein sequence ID" value="REC67970.1"/>
    <property type="molecule type" value="Genomic_DNA"/>
</dbReference>